<comment type="caution">
    <text evidence="1">The sequence shown here is derived from an EMBL/GenBank/DDBJ whole genome shotgun (WGS) entry which is preliminary data.</text>
</comment>
<gene>
    <name evidence="1" type="ORF">IHE45_16G025200</name>
</gene>
<organism evidence="1 2">
    <name type="scientific">Dioscorea alata</name>
    <name type="common">Purple yam</name>
    <dbReference type="NCBI Taxonomy" id="55571"/>
    <lineage>
        <taxon>Eukaryota</taxon>
        <taxon>Viridiplantae</taxon>
        <taxon>Streptophyta</taxon>
        <taxon>Embryophyta</taxon>
        <taxon>Tracheophyta</taxon>
        <taxon>Spermatophyta</taxon>
        <taxon>Magnoliopsida</taxon>
        <taxon>Liliopsida</taxon>
        <taxon>Dioscoreales</taxon>
        <taxon>Dioscoreaceae</taxon>
        <taxon>Dioscorea</taxon>
    </lineage>
</organism>
<keyword evidence="2" id="KW-1185">Reference proteome</keyword>
<evidence type="ECO:0000313" key="1">
    <source>
        <dbReference type="EMBL" id="KAH7659340.1"/>
    </source>
</evidence>
<evidence type="ECO:0000313" key="2">
    <source>
        <dbReference type="Proteomes" id="UP000827976"/>
    </source>
</evidence>
<accession>A0ACB7UGK9</accession>
<name>A0ACB7UGK9_DIOAL</name>
<dbReference type="Proteomes" id="UP000827976">
    <property type="component" value="Chromosome 16"/>
</dbReference>
<reference evidence="2" key="1">
    <citation type="journal article" date="2022" name="Nat. Commun.">
        <title>Chromosome evolution and the genetic basis of agronomically important traits in greater yam.</title>
        <authorList>
            <person name="Bredeson J.V."/>
            <person name="Lyons J.B."/>
            <person name="Oniyinde I.O."/>
            <person name="Okereke N.R."/>
            <person name="Kolade O."/>
            <person name="Nnabue I."/>
            <person name="Nwadili C.O."/>
            <person name="Hribova E."/>
            <person name="Parker M."/>
            <person name="Nwogha J."/>
            <person name="Shu S."/>
            <person name="Carlson J."/>
            <person name="Kariba R."/>
            <person name="Muthemba S."/>
            <person name="Knop K."/>
            <person name="Barton G.J."/>
            <person name="Sherwood A.V."/>
            <person name="Lopez-Montes A."/>
            <person name="Asiedu R."/>
            <person name="Jamnadass R."/>
            <person name="Muchugi A."/>
            <person name="Goodstein D."/>
            <person name="Egesi C.N."/>
            <person name="Featherston J."/>
            <person name="Asfaw A."/>
            <person name="Simpson G.G."/>
            <person name="Dolezel J."/>
            <person name="Hendre P.S."/>
            <person name="Van Deynze A."/>
            <person name="Kumar P.L."/>
            <person name="Obidiegwu J.E."/>
            <person name="Bhattacharjee R."/>
            <person name="Rokhsar D.S."/>
        </authorList>
    </citation>
    <scope>NUCLEOTIDE SEQUENCE [LARGE SCALE GENOMIC DNA]</scope>
    <source>
        <strain evidence="2">cv. TDa95/00328</strain>
    </source>
</reference>
<sequence length="167" mass="19837">MFAKLFRRCRKEPSSGSSSLKLKQTLAMLKEKEIVLQKKISIEAERAREFTKAKNKQAALESLKRKRYYEVQMEQLESFQSRILDQEQKLPQKSPVHCREVQQMSQKVKIDLQKSNLGGFNLLNRFYFLDIISYAASLHHLCAFVKLFFVVQNSVYPWIRKYFVFLY</sequence>
<protein>
    <submittedName>
        <fullName evidence="1">Charged multivesicular body protein 4</fullName>
    </submittedName>
</protein>
<proteinExistence type="predicted"/>
<dbReference type="EMBL" id="CM037026">
    <property type="protein sequence ID" value="KAH7659340.1"/>
    <property type="molecule type" value="Genomic_DNA"/>
</dbReference>